<dbReference type="Proteomes" id="UP001500603">
    <property type="component" value="Unassembled WGS sequence"/>
</dbReference>
<accession>A0ABP9KFG2</accession>
<keyword evidence="3" id="KW-1185">Reference proteome</keyword>
<evidence type="ECO:0000313" key="3">
    <source>
        <dbReference type="Proteomes" id="UP001500603"/>
    </source>
</evidence>
<dbReference type="RefSeq" id="WP_345496221.1">
    <property type="nucleotide sequence ID" value="NZ_BAABJM010000002.1"/>
</dbReference>
<sequence length="162" mass="17983">MRTRVIRPFRSEEPTSDPTAELSGGVVATTTPRLIPARVAVIAALCTTFSVAPMLVGTGAANASALVPCTYGPVETRLEVDCHNDDFTPATVKISAWCTNFAYIGWQQRMDQRSDVHITRDCGPGANPVVWFVSSESDWEHMKNRLESMERDRDDHHRGRHT</sequence>
<organism evidence="2 3">
    <name type="scientific">Nocardia callitridis</name>
    <dbReference type="NCBI Taxonomy" id="648753"/>
    <lineage>
        <taxon>Bacteria</taxon>
        <taxon>Bacillati</taxon>
        <taxon>Actinomycetota</taxon>
        <taxon>Actinomycetes</taxon>
        <taxon>Mycobacteriales</taxon>
        <taxon>Nocardiaceae</taxon>
        <taxon>Nocardia</taxon>
    </lineage>
</organism>
<reference evidence="3" key="1">
    <citation type="journal article" date="2019" name="Int. J. Syst. Evol. Microbiol.">
        <title>The Global Catalogue of Microorganisms (GCM) 10K type strain sequencing project: providing services to taxonomists for standard genome sequencing and annotation.</title>
        <authorList>
            <consortium name="The Broad Institute Genomics Platform"/>
            <consortium name="The Broad Institute Genome Sequencing Center for Infectious Disease"/>
            <person name="Wu L."/>
            <person name="Ma J."/>
        </authorList>
    </citation>
    <scope>NUCLEOTIDE SEQUENCE [LARGE SCALE GENOMIC DNA]</scope>
    <source>
        <strain evidence="3">JCM 18298</strain>
    </source>
</reference>
<evidence type="ECO:0000313" key="2">
    <source>
        <dbReference type="EMBL" id="GAA5055931.1"/>
    </source>
</evidence>
<name>A0ABP9KFG2_9NOCA</name>
<gene>
    <name evidence="2" type="ORF">GCM10023318_32680</name>
</gene>
<dbReference type="EMBL" id="BAABJM010000002">
    <property type="protein sequence ID" value="GAA5055931.1"/>
    <property type="molecule type" value="Genomic_DNA"/>
</dbReference>
<comment type="caution">
    <text evidence="2">The sequence shown here is derived from an EMBL/GenBank/DDBJ whole genome shotgun (WGS) entry which is preliminary data.</text>
</comment>
<feature type="region of interest" description="Disordered" evidence="1">
    <location>
        <begin position="1"/>
        <end position="22"/>
    </location>
</feature>
<evidence type="ECO:0008006" key="4">
    <source>
        <dbReference type="Google" id="ProtNLM"/>
    </source>
</evidence>
<protein>
    <recommendedName>
        <fullName evidence="4">Secreted protein</fullName>
    </recommendedName>
</protein>
<evidence type="ECO:0000256" key="1">
    <source>
        <dbReference type="SAM" id="MobiDB-lite"/>
    </source>
</evidence>
<proteinExistence type="predicted"/>